<dbReference type="SFLD" id="SFLDS00019">
    <property type="entry name" value="Glutathione_Transferase_(cytos"/>
    <property type="match status" value="1"/>
</dbReference>
<evidence type="ECO:0000313" key="4">
    <source>
        <dbReference type="EMBL" id="SCX93247.1"/>
    </source>
</evidence>
<dbReference type="SUPFAM" id="SSF47616">
    <property type="entry name" value="GST C-terminal domain-like"/>
    <property type="match status" value="1"/>
</dbReference>
<dbReference type="AlphaFoldDB" id="A0A1G5BT47"/>
<protein>
    <submittedName>
        <fullName evidence="4">Glutathione S-transferase</fullName>
    </submittedName>
</protein>
<dbReference type="RefSeq" id="WP_091128785.1">
    <property type="nucleotide sequence ID" value="NZ_FMVJ01000002.1"/>
</dbReference>
<organism evidence="4 5">
    <name type="scientific">Microvirga guangxiensis</name>
    <dbReference type="NCBI Taxonomy" id="549386"/>
    <lineage>
        <taxon>Bacteria</taxon>
        <taxon>Pseudomonadati</taxon>
        <taxon>Pseudomonadota</taxon>
        <taxon>Alphaproteobacteria</taxon>
        <taxon>Hyphomicrobiales</taxon>
        <taxon>Methylobacteriaceae</taxon>
        <taxon>Microvirga</taxon>
    </lineage>
</organism>
<dbReference type="Pfam" id="PF00043">
    <property type="entry name" value="GST_C"/>
    <property type="match status" value="1"/>
</dbReference>
<dbReference type="Gene3D" id="1.20.1050.10">
    <property type="match status" value="1"/>
</dbReference>
<evidence type="ECO:0000256" key="1">
    <source>
        <dbReference type="RuleBase" id="RU003494"/>
    </source>
</evidence>
<dbReference type="EMBL" id="FMVJ01000002">
    <property type="protein sequence ID" value="SCX93247.1"/>
    <property type="molecule type" value="Genomic_DNA"/>
</dbReference>
<dbReference type="InterPro" id="IPR036249">
    <property type="entry name" value="Thioredoxin-like_sf"/>
</dbReference>
<dbReference type="CDD" id="cd03188">
    <property type="entry name" value="GST_C_Beta"/>
    <property type="match status" value="1"/>
</dbReference>
<dbReference type="InterPro" id="IPR004045">
    <property type="entry name" value="Glutathione_S-Trfase_N"/>
</dbReference>
<feature type="domain" description="GST N-terminal" evidence="3">
    <location>
        <begin position="1"/>
        <end position="74"/>
    </location>
</feature>
<evidence type="ECO:0000259" key="3">
    <source>
        <dbReference type="Pfam" id="PF02798"/>
    </source>
</evidence>
<dbReference type="Gene3D" id="3.40.30.10">
    <property type="entry name" value="Glutaredoxin"/>
    <property type="match status" value="1"/>
</dbReference>
<dbReference type="SFLD" id="SFLDG01150">
    <property type="entry name" value="Main.1:_Beta-like"/>
    <property type="match status" value="1"/>
</dbReference>
<dbReference type="GO" id="GO:0016740">
    <property type="term" value="F:transferase activity"/>
    <property type="evidence" value="ECO:0007669"/>
    <property type="project" value="UniProtKB-KW"/>
</dbReference>
<sequence length="204" mass="23043">MKLYYSPGASSLAPHIVIHEAGLEVEFDRVDLNTQTTASGLRFCKVNPKGNVPALALRNGEVLTEVSVILEYLADHVPDRRLLPAPGSFDRYRVQEWVGFIGTELHKGFGPLWDRLMPDAARRLAVQCLQRQLTYLDRCLDGRSYLMGDKFTIADAYCFTVLSWARFHRLDLGDYPAVRAFMHEVANRPMVRKAMEAEGLMQAA</sequence>
<dbReference type="STRING" id="549386.SAMN02927923_00335"/>
<dbReference type="InterPro" id="IPR004046">
    <property type="entry name" value="GST_C"/>
</dbReference>
<dbReference type="PANTHER" id="PTHR44051">
    <property type="entry name" value="GLUTATHIONE S-TRANSFERASE-RELATED"/>
    <property type="match status" value="1"/>
</dbReference>
<dbReference type="InterPro" id="IPR036282">
    <property type="entry name" value="Glutathione-S-Trfase_C_sf"/>
</dbReference>
<dbReference type="InterPro" id="IPR040079">
    <property type="entry name" value="Glutathione_S-Trfase"/>
</dbReference>
<evidence type="ECO:0000259" key="2">
    <source>
        <dbReference type="Pfam" id="PF00043"/>
    </source>
</evidence>
<dbReference type="Proteomes" id="UP000199569">
    <property type="component" value="Unassembled WGS sequence"/>
</dbReference>
<keyword evidence="4" id="KW-0808">Transferase</keyword>
<dbReference type="CDD" id="cd03057">
    <property type="entry name" value="GST_N_Beta"/>
    <property type="match status" value="1"/>
</dbReference>
<feature type="domain" description="Glutathione S-transferase C-terminal" evidence="2">
    <location>
        <begin position="129"/>
        <end position="189"/>
    </location>
</feature>
<evidence type="ECO:0000313" key="5">
    <source>
        <dbReference type="Proteomes" id="UP000199569"/>
    </source>
</evidence>
<accession>A0A1G5BT47</accession>
<dbReference type="PANTHER" id="PTHR44051:SF8">
    <property type="entry name" value="GLUTATHIONE S-TRANSFERASE GSTA"/>
    <property type="match status" value="1"/>
</dbReference>
<dbReference type="NCBIfam" id="NF007831">
    <property type="entry name" value="PRK10542.1"/>
    <property type="match status" value="1"/>
</dbReference>
<dbReference type="Pfam" id="PF02798">
    <property type="entry name" value="GST_N"/>
    <property type="match status" value="1"/>
</dbReference>
<dbReference type="SFLD" id="SFLDG00358">
    <property type="entry name" value="Main_(cytGST)"/>
    <property type="match status" value="1"/>
</dbReference>
<gene>
    <name evidence="4" type="ORF">SAMN02927923_00335</name>
</gene>
<keyword evidence="5" id="KW-1185">Reference proteome</keyword>
<name>A0A1G5BT47_9HYPH</name>
<reference evidence="4 5" key="1">
    <citation type="submission" date="2016-10" db="EMBL/GenBank/DDBJ databases">
        <authorList>
            <person name="de Groot N.N."/>
        </authorList>
    </citation>
    <scope>NUCLEOTIDE SEQUENCE [LARGE SCALE GENOMIC DNA]</scope>
    <source>
        <strain evidence="4 5">CGMCC 1.7666</strain>
    </source>
</reference>
<comment type="similarity">
    <text evidence="1">Belongs to the GST superfamily.</text>
</comment>
<dbReference type="SUPFAM" id="SSF52833">
    <property type="entry name" value="Thioredoxin-like"/>
    <property type="match status" value="1"/>
</dbReference>
<dbReference type="OrthoDB" id="7583243at2"/>
<proteinExistence type="inferred from homology"/>